<evidence type="ECO:0000313" key="7">
    <source>
        <dbReference type="EMBL" id="GIG48023.1"/>
    </source>
</evidence>
<feature type="transmembrane region" description="Helical" evidence="6">
    <location>
        <begin position="384"/>
        <end position="404"/>
    </location>
</feature>
<evidence type="ECO:0000313" key="8">
    <source>
        <dbReference type="Proteomes" id="UP000660611"/>
    </source>
</evidence>
<feature type="transmembrane region" description="Helical" evidence="6">
    <location>
        <begin position="64"/>
        <end position="82"/>
    </location>
</feature>
<organism evidence="7 8">
    <name type="scientific">Dactylosporangium siamense</name>
    <dbReference type="NCBI Taxonomy" id="685454"/>
    <lineage>
        <taxon>Bacteria</taxon>
        <taxon>Bacillati</taxon>
        <taxon>Actinomycetota</taxon>
        <taxon>Actinomycetes</taxon>
        <taxon>Micromonosporales</taxon>
        <taxon>Micromonosporaceae</taxon>
        <taxon>Dactylosporangium</taxon>
    </lineage>
</organism>
<comment type="subcellular location">
    <subcellularLocation>
        <location evidence="1">Cell membrane</location>
        <topology evidence="1">Multi-pass membrane protein</topology>
    </subcellularLocation>
</comment>
<dbReference type="AlphaFoldDB" id="A0A919PT75"/>
<feature type="transmembrane region" description="Helical" evidence="6">
    <location>
        <begin position="114"/>
        <end position="132"/>
    </location>
</feature>
<evidence type="ECO:0000256" key="4">
    <source>
        <dbReference type="ARBA" id="ARBA00022989"/>
    </source>
</evidence>
<accession>A0A919PT75</accession>
<evidence type="ECO:0000256" key="3">
    <source>
        <dbReference type="ARBA" id="ARBA00022692"/>
    </source>
</evidence>
<dbReference type="GO" id="GO:0005886">
    <property type="term" value="C:plasma membrane"/>
    <property type="evidence" value="ECO:0007669"/>
    <property type="project" value="UniProtKB-SubCell"/>
</dbReference>
<feature type="transmembrane region" description="Helical" evidence="6">
    <location>
        <begin position="232"/>
        <end position="250"/>
    </location>
</feature>
<keyword evidence="2" id="KW-1003">Cell membrane</keyword>
<protein>
    <submittedName>
        <fullName evidence="7">MFS transporter</fullName>
    </submittedName>
</protein>
<dbReference type="GO" id="GO:0022857">
    <property type="term" value="F:transmembrane transporter activity"/>
    <property type="evidence" value="ECO:0007669"/>
    <property type="project" value="InterPro"/>
</dbReference>
<dbReference type="CDD" id="cd06173">
    <property type="entry name" value="MFS_MefA_like"/>
    <property type="match status" value="1"/>
</dbReference>
<keyword evidence="3 6" id="KW-0812">Transmembrane</keyword>
<reference evidence="7" key="1">
    <citation type="submission" date="2021-01" db="EMBL/GenBank/DDBJ databases">
        <title>Whole genome shotgun sequence of Dactylosporangium siamense NBRC 106093.</title>
        <authorList>
            <person name="Komaki H."/>
            <person name="Tamura T."/>
        </authorList>
    </citation>
    <scope>NUCLEOTIDE SEQUENCE</scope>
    <source>
        <strain evidence="7">NBRC 106093</strain>
    </source>
</reference>
<keyword evidence="4 6" id="KW-1133">Transmembrane helix</keyword>
<proteinExistence type="predicted"/>
<dbReference type="RefSeq" id="WP_203849740.1">
    <property type="nucleotide sequence ID" value="NZ_BAAAVW010000021.1"/>
</dbReference>
<dbReference type="PANTHER" id="PTHR23513">
    <property type="entry name" value="INTEGRAL MEMBRANE EFFLUX PROTEIN-RELATED"/>
    <property type="match status" value="1"/>
</dbReference>
<feature type="transmembrane region" description="Helical" evidence="6">
    <location>
        <begin position="181"/>
        <end position="199"/>
    </location>
</feature>
<gene>
    <name evidence="7" type="ORF">Dsi01nite_060640</name>
</gene>
<dbReference type="Pfam" id="PF07690">
    <property type="entry name" value="MFS_1"/>
    <property type="match status" value="1"/>
</dbReference>
<dbReference type="PANTHER" id="PTHR23513:SF6">
    <property type="entry name" value="MAJOR FACILITATOR SUPERFAMILY ASSOCIATED DOMAIN-CONTAINING PROTEIN"/>
    <property type="match status" value="1"/>
</dbReference>
<dbReference type="InterPro" id="IPR036259">
    <property type="entry name" value="MFS_trans_sf"/>
</dbReference>
<sequence length="410" mass="42647">MTTSRGTETAPPPGPTRRWYAGRDAKLFLSAQITSMIGDSSLWLAMGIWVFALTGSSSRAAMSWMFFMLGGLTGPISSILADRLRLRRVLIVTNLACAANVCVLLAVTGAHNAWLVYPVMFGYGFSYALLNAGNSAMIRTVFDDRSLAGANGLLATAKHGMNLVAPMIGAGLYALVGAKPVIVADAVSFVIAAVALSLIRARRPDPMAGTDERPGAWRALTAGLRHIMQTPALRRIVLAAATAVFGLGLLEPTEFALNSDGLQRPPAFVGVLFTLQGAGAVIGGLFAARAVRTFGETRTAGTGLTAAAVGTALMAVPLLPVVLTGFALYGAALPWFVVAQQTKLQQTTPQHLQGRAAGAMSMLTRTPQVAGIAIGSAVVGATGYLPLLVCIALLSGTAGAWLFASRRRAP</sequence>
<dbReference type="SUPFAM" id="SSF103473">
    <property type="entry name" value="MFS general substrate transporter"/>
    <property type="match status" value="1"/>
</dbReference>
<keyword evidence="5 6" id="KW-0472">Membrane</keyword>
<dbReference type="EMBL" id="BONQ01000093">
    <property type="protein sequence ID" value="GIG48023.1"/>
    <property type="molecule type" value="Genomic_DNA"/>
</dbReference>
<dbReference type="InterPro" id="IPR011701">
    <property type="entry name" value="MFS"/>
</dbReference>
<comment type="caution">
    <text evidence="7">The sequence shown here is derived from an EMBL/GenBank/DDBJ whole genome shotgun (WGS) entry which is preliminary data.</text>
</comment>
<name>A0A919PT75_9ACTN</name>
<keyword evidence="8" id="KW-1185">Reference proteome</keyword>
<feature type="transmembrane region" description="Helical" evidence="6">
    <location>
        <begin position="270"/>
        <end position="291"/>
    </location>
</feature>
<dbReference type="Gene3D" id="1.20.1250.20">
    <property type="entry name" value="MFS general substrate transporter like domains"/>
    <property type="match status" value="1"/>
</dbReference>
<feature type="transmembrane region" description="Helical" evidence="6">
    <location>
        <begin position="89"/>
        <end position="108"/>
    </location>
</feature>
<feature type="transmembrane region" description="Helical" evidence="6">
    <location>
        <begin position="27"/>
        <end position="52"/>
    </location>
</feature>
<feature type="transmembrane region" description="Helical" evidence="6">
    <location>
        <begin position="303"/>
        <end position="329"/>
    </location>
</feature>
<evidence type="ECO:0000256" key="1">
    <source>
        <dbReference type="ARBA" id="ARBA00004651"/>
    </source>
</evidence>
<feature type="transmembrane region" description="Helical" evidence="6">
    <location>
        <begin position="153"/>
        <end position="175"/>
    </location>
</feature>
<evidence type="ECO:0000256" key="6">
    <source>
        <dbReference type="SAM" id="Phobius"/>
    </source>
</evidence>
<evidence type="ECO:0000256" key="2">
    <source>
        <dbReference type="ARBA" id="ARBA00022475"/>
    </source>
</evidence>
<dbReference type="Proteomes" id="UP000660611">
    <property type="component" value="Unassembled WGS sequence"/>
</dbReference>
<evidence type="ECO:0000256" key="5">
    <source>
        <dbReference type="ARBA" id="ARBA00023136"/>
    </source>
</evidence>